<evidence type="ECO:0000313" key="2">
    <source>
        <dbReference type="Proteomes" id="UP001153678"/>
    </source>
</evidence>
<name>A0A9W4TCB4_9GLOM</name>
<evidence type="ECO:0000313" key="1">
    <source>
        <dbReference type="EMBL" id="CAI2199726.1"/>
    </source>
</evidence>
<proteinExistence type="predicted"/>
<accession>A0A9W4TCB4</accession>
<reference evidence="1" key="1">
    <citation type="submission" date="2022-08" db="EMBL/GenBank/DDBJ databases">
        <authorList>
            <person name="Kallberg Y."/>
            <person name="Tangrot J."/>
            <person name="Rosling A."/>
        </authorList>
    </citation>
    <scope>NUCLEOTIDE SEQUENCE</scope>
    <source>
        <strain evidence="1">Wild A</strain>
    </source>
</reference>
<feature type="non-terminal residue" evidence="1">
    <location>
        <position position="112"/>
    </location>
</feature>
<comment type="caution">
    <text evidence="1">The sequence shown here is derived from an EMBL/GenBank/DDBJ whole genome shotgun (WGS) entry which is preliminary data.</text>
</comment>
<organism evidence="1 2">
    <name type="scientific">Funneliformis geosporum</name>
    <dbReference type="NCBI Taxonomy" id="1117311"/>
    <lineage>
        <taxon>Eukaryota</taxon>
        <taxon>Fungi</taxon>
        <taxon>Fungi incertae sedis</taxon>
        <taxon>Mucoromycota</taxon>
        <taxon>Glomeromycotina</taxon>
        <taxon>Glomeromycetes</taxon>
        <taxon>Glomerales</taxon>
        <taxon>Glomeraceae</taxon>
        <taxon>Funneliformis</taxon>
    </lineage>
</organism>
<gene>
    <name evidence="1" type="ORF">FWILDA_LOCUS19217</name>
</gene>
<protein>
    <submittedName>
        <fullName evidence="1">11995_t:CDS:1</fullName>
    </submittedName>
</protein>
<dbReference type="EMBL" id="CAMKVN010022161">
    <property type="protein sequence ID" value="CAI2199726.1"/>
    <property type="molecule type" value="Genomic_DNA"/>
</dbReference>
<dbReference type="Proteomes" id="UP001153678">
    <property type="component" value="Unassembled WGS sequence"/>
</dbReference>
<keyword evidence="2" id="KW-1185">Reference proteome</keyword>
<dbReference type="AlphaFoldDB" id="A0A9W4TCB4"/>
<sequence>MSFKNFQQMNHFINKYKSDVEKVENARLIIEENEAKLLSIILDLWERTNSKELISIMDEIYQENTEVELVKSEIPKELIRKRKMQKEYAQELGITPSALSKCIKRRKKDSST</sequence>